<keyword evidence="3" id="KW-0645">Protease</keyword>
<organism evidence="9 10">
    <name type="scientific">Penaeus vannamei</name>
    <name type="common">Whiteleg shrimp</name>
    <name type="synonym">Litopenaeus vannamei</name>
    <dbReference type="NCBI Taxonomy" id="6689"/>
    <lineage>
        <taxon>Eukaryota</taxon>
        <taxon>Metazoa</taxon>
        <taxon>Ecdysozoa</taxon>
        <taxon>Arthropoda</taxon>
        <taxon>Crustacea</taxon>
        <taxon>Multicrustacea</taxon>
        <taxon>Malacostraca</taxon>
        <taxon>Eumalacostraca</taxon>
        <taxon>Eucarida</taxon>
        <taxon>Decapoda</taxon>
        <taxon>Dendrobranchiata</taxon>
        <taxon>Penaeoidea</taxon>
        <taxon>Penaeidae</taxon>
        <taxon>Penaeus</taxon>
    </lineage>
</organism>
<dbReference type="EMBL" id="QCYY01000986">
    <property type="protein sequence ID" value="ROT81383.1"/>
    <property type="molecule type" value="Genomic_DNA"/>
</dbReference>
<dbReference type="PROSITE" id="PS00135">
    <property type="entry name" value="TRYPSIN_SER"/>
    <property type="match status" value="1"/>
</dbReference>
<dbReference type="SUPFAM" id="SSF50494">
    <property type="entry name" value="Trypsin-like serine proteases"/>
    <property type="match status" value="1"/>
</dbReference>
<keyword evidence="2" id="KW-0964">Secreted</keyword>
<evidence type="ECO:0000256" key="3">
    <source>
        <dbReference type="ARBA" id="ARBA00022670"/>
    </source>
</evidence>
<protein>
    <submittedName>
        <fullName evidence="9">Trypsin</fullName>
    </submittedName>
</protein>
<dbReference type="CDD" id="cd00190">
    <property type="entry name" value="Tryp_SPc"/>
    <property type="match status" value="1"/>
</dbReference>
<comment type="subcellular location">
    <subcellularLocation>
        <location evidence="1">Secreted</location>
    </subcellularLocation>
</comment>
<dbReference type="STRING" id="6689.A0A3R7NA19"/>
<comment type="similarity">
    <text evidence="7">Belongs to the peptidase S1 family. CLIP subfamily.</text>
</comment>
<keyword evidence="10" id="KW-1185">Reference proteome</keyword>
<evidence type="ECO:0000256" key="1">
    <source>
        <dbReference type="ARBA" id="ARBA00004613"/>
    </source>
</evidence>
<name>A0A3R7NA19_PENVA</name>
<dbReference type="SMR" id="A0A3R7NA19"/>
<dbReference type="InterPro" id="IPR009003">
    <property type="entry name" value="Peptidase_S1_PA"/>
</dbReference>
<dbReference type="InterPro" id="IPR043504">
    <property type="entry name" value="Peptidase_S1_PA_chymotrypsin"/>
</dbReference>
<keyword evidence="5" id="KW-0720">Serine protease</keyword>
<dbReference type="PANTHER" id="PTHR24264">
    <property type="entry name" value="TRYPSIN-RELATED"/>
    <property type="match status" value="1"/>
</dbReference>
<accession>A0A3R7NA19</accession>
<dbReference type="Proteomes" id="UP000283509">
    <property type="component" value="Unassembled WGS sequence"/>
</dbReference>
<proteinExistence type="inferred from homology"/>
<dbReference type="FunFam" id="2.40.10.10:FF:000002">
    <property type="entry name" value="Transmembrane protease serine"/>
    <property type="match status" value="1"/>
</dbReference>
<evidence type="ECO:0000256" key="7">
    <source>
        <dbReference type="ARBA" id="ARBA00024195"/>
    </source>
</evidence>
<evidence type="ECO:0000256" key="5">
    <source>
        <dbReference type="ARBA" id="ARBA00022825"/>
    </source>
</evidence>
<evidence type="ECO:0000256" key="2">
    <source>
        <dbReference type="ARBA" id="ARBA00022525"/>
    </source>
</evidence>
<dbReference type="PANTHER" id="PTHR24264:SF65">
    <property type="entry name" value="SRCR DOMAIN-CONTAINING PROTEIN"/>
    <property type="match status" value="1"/>
</dbReference>
<dbReference type="PROSITE" id="PS50240">
    <property type="entry name" value="TRYPSIN_DOM"/>
    <property type="match status" value="1"/>
</dbReference>
<dbReference type="InterPro" id="IPR033116">
    <property type="entry name" value="TRYPSIN_SER"/>
</dbReference>
<dbReference type="SMART" id="SM00020">
    <property type="entry name" value="Tryp_SPc"/>
    <property type="match status" value="1"/>
</dbReference>
<sequence>MTKRISYENWFGFGRDPGRGYWGGGGSCQRHRSASARCVEGVQVKRSIQCQFRSSRGRIRAASPVCGLVSNVERPAMWLVLAAVCLGAWDVGADARKTHFLPPRDLNRPDRIVGGEPVNEGDLNYSQVVVVTGAWDLKQGGNEYEVDKVIPAEYDDSTLVHDIALLKLKKSSIPTREGATAVPISLETRKEVGVGTKCMISGWGRMEEGGRALPHILRAADVEVKSDSQCNETYNSISYYVHRSNVCAGGETRDACQGDSGGPLVCCEEGSMEPEDCRLSGVTSWGIGCARKGLPGVYTEVAHYTDWIKEVIANLALGYSQSSLSDRNRSTVNAGEVPTKASCNTCHLEFNANVATIKRHKGMQAHKNCEASRLLREEWMRKQEATATTSCRGQKEHAMGVRLATIMVCFIAEHNLPFSLVDHLVDLCKFKFPDSKDLT</sequence>
<evidence type="ECO:0000313" key="10">
    <source>
        <dbReference type="Proteomes" id="UP000283509"/>
    </source>
</evidence>
<dbReference type="InterPro" id="IPR001254">
    <property type="entry name" value="Trypsin_dom"/>
</dbReference>
<reference evidence="9 10" key="2">
    <citation type="submission" date="2019-01" db="EMBL/GenBank/DDBJ databases">
        <title>The decoding of complex shrimp genome reveals the adaptation for benthos swimmer, frequently molting mechanism and breeding impact on genome.</title>
        <authorList>
            <person name="Sun Y."/>
            <person name="Gao Y."/>
            <person name="Yu Y."/>
        </authorList>
    </citation>
    <scope>NUCLEOTIDE SEQUENCE [LARGE SCALE GENOMIC DNA]</scope>
    <source>
        <tissue evidence="9">Muscle</tissue>
    </source>
</reference>
<dbReference type="Pfam" id="PF00089">
    <property type="entry name" value="Trypsin"/>
    <property type="match status" value="1"/>
</dbReference>
<keyword evidence="6" id="KW-1015">Disulfide bond</keyword>
<evidence type="ECO:0000259" key="8">
    <source>
        <dbReference type="PROSITE" id="PS50240"/>
    </source>
</evidence>
<dbReference type="PRINTS" id="PR00722">
    <property type="entry name" value="CHYMOTRYPSIN"/>
</dbReference>
<dbReference type="GO" id="GO:0005615">
    <property type="term" value="C:extracellular space"/>
    <property type="evidence" value="ECO:0007669"/>
    <property type="project" value="TreeGrafter"/>
</dbReference>
<evidence type="ECO:0000313" key="9">
    <source>
        <dbReference type="EMBL" id="ROT81383.1"/>
    </source>
</evidence>
<comment type="caution">
    <text evidence="9">The sequence shown here is derived from an EMBL/GenBank/DDBJ whole genome shotgun (WGS) entry which is preliminary data.</text>
</comment>
<reference evidence="9 10" key="1">
    <citation type="submission" date="2018-04" db="EMBL/GenBank/DDBJ databases">
        <authorList>
            <person name="Zhang X."/>
            <person name="Yuan J."/>
            <person name="Li F."/>
            <person name="Xiang J."/>
        </authorList>
    </citation>
    <scope>NUCLEOTIDE SEQUENCE [LARGE SCALE GENOMIC DNA]</scope>
    <source>
        <tissue evidence="9">Muscle</tissue>
    </source>
</reference>
<evidence type="ECO:0000256" key="6">
    <source>
        <dbReference type="ARBA" id="ARBA00023157"/>
    </source>
</evidence>
<dbReference type="InterPro" id="IPR001314">
    <property type="entry name" value="Peptidase_S1A"/>
</dbReference>
<keyword evidence="4" id="KW-0378">Hydrolase</keyword>
<dbReference type="GO" id="GO:0004252">
    <property type="term" value="F:serine-type endopeptidase activity"/>
    <property type="evidence" value="ECO:0007669"/>
    <property type="project" value="InterPro"/>
</dbReference>
<dbReference type="AlphaFoldDB" id="A0A3R7NA19"/>
<evidence type="ECO:0000256" key="4">
    <source>
        <dbReference type="ARBA" id="ARBA00022801"/>
    </source>
</evidence>
<dbReference type="InterPro" id="IPR050127">
    <property type="entry name" value="Serine_Proteases_S1"/>
</dbReference>
<dbReference type="OrthoDB" id="93664at2759"/>
<gene>
    <name evidence="9" type="ORF">C7M84_025462</name>
</gene>
<dbReference type="Gene3D" id="2.40.10.10">
    <property type="entry name" value="Trypsin-like serine proteases"/>
    <property type="match status" value="1"/>
</dbReference>
<feature type="domain" description="Peptidase S1" evidence="8">
    <location>
        <begin position="66"/>
        <end position="313"/>
    </location>
</feature>
<dbReference type="GO" id="GO:0006508">
    <property type="term" value="P:proteolysis"/>
    <property type="evidence" value="ECO:0007669"/>
    <property type="project" value="UniProtKB-KW"/>
</dbReference>